<dbReference type="EMBL" id="CAEY01000290">
    <property type="status" value="NOT_ANNOTATED_CDS"/>
    <property type="molecule type" value="Genomic_DNA"/>
</dbReference>
<organism evidence="1 2">
    <name type="scientific">Tetranychus urticae</name>
    <name type="common">Two-spotted spider mite</name>
    <dbReference type="NCBI Taxonomy" id="32264"/>
    <lineage>
        <taxon>Eukaryota</taxon>
        <taxon>Metazoa</taxon>
        <taxon>Ecdysozoa</taxon>
        <taxon>Arthropoda</taxon>
        <taxon>Chelicerata</taxon>
        <taxon>Arachnida</taxon>
        <taxon>Acari</taxon>
        <taxon>Acariformes</taxon>
        <taxon>Trombidiformes</taxon>
        <taxon>Prostigmata</taxon>
        <taxon>Eleutherengona</taxon>
        <taxon>Raphignathae</taxon>
        <taxon>Tetranychoidea</taxon>
        <taxon>Tetranychidae</taxon>
        <taxon>Tetranychus</taxon>
    </lineage>
</organism>
<evidence type="ECO:0000313" key="2">
    <source>
        <dbReference type="Proteomes" id="UP000015104"/>
    </source>
</evidence>
<name>T1KP78_TETUR</name>
<sequence>MGKSRFFDVYKQHEKSVSKGHW</sequence>
<reference evidence="1" key="2">
    <citation type="submission" date="2015-06" db="UniProtKB">
        <authorList>
            <consortium name="EnsemblMetazoa"/>
        </authorList>
    </citation>
    <scope>IDENTIFICATION</scope>
</reference>
<proteinExistence type="predicted"/>
<dbReference type="Proteomes" id="UP000015104">
    <property type="component" value="Unassembled WGS sequence"/>
</dbReference>
<accession>T1KP78</accession>
<keyword evidence="2" id="KW-1185">Reference proteome</keyword>
<evidence type="ECO:0000313" key="1">
    <source>
        <dbReference type="EnsemblMetazoa" id="tetur16g03720.1"/>
    </source>
</evidence>
<dbReference type="HOGENOM" id="CLU_3425272_0_0_1"/>
<dbReference type="AlphaFoldDB" id="T1KP78"/>
<reference evidence="2" key="1">
    <citation type="submission" date="2011-08" db="EMBL/GenBank/DDBJ databases">
        <authorList>
            <person name="Rombauts S."/>
        </authorList>
    </citation>
    <scope>NUCLEOTIDE SEQUENCE</scope>
    <source>
        <strain evidence="2">London</strain>
    </source>
</reference>
<protein>
    <submittedName>
        <fullName evidence="1">Uncharacterized protein</fullName>
    </submittedName>
</protein>
<dbReference type="EnsemblMetazoa" id="tetur16g03720.1">
    <property type="protein sequence ID" value="tetur16g03720.1"/>
    <property type="gene ID" value="tetur16g03720"/>
</dbReference>